<dbReference type="Proteomes" id="UP000050668">
    <property type="component" value="Unassembled WGS sequence"/>
</dbReference>
<sequence length="115" mass="13923">MLQFFERSCRHLNNKVEIVLEPTPINVSHDTYRRECRYNRGIHIEERDFHAILDSMCHDSRLYFDFHNPRKEIKQGTYLNGHSGLARNIYNYYKKTRNIELTELLNGKDFYVKII</sequence>
<comment type="caution">
    <text evidence="1">The sequence shown here is derived from an EMBL/GenBank/DDBJ whole genome shotgun (WGS) entry which is preliminary data.</text>
</comment>
<name>A0ABR5JWE4_9BACI</name>
<gene>
    <name evidence="1" type="ORF">AEA09_16485</name>
</gene>
<protein>
    <submittedName>
        <fullName evidence="1">Leucyl-tRNA synthetase</fullName>
    </submittedName>
</protein>
<evidence type="ECO:0000313" key="2">
    <source>
        <dbReference type="Proteomes" id="UP000050668"/>
    </source>
</evidence>
<keyword evidence="2" id="KW-1185">Reference proteome</keyword>
<organism evidence="1 2">
    <name type="scientific">Lysinibacillus contaminans</name>
    <dbReference type="NCBI Taxonomy" id="1293441"/>
    <lineage>
        <taxon>Bacteria</taxon>
        <taxon>Bacillati</taxon>
        <taxon>Bacillota</taxon>
        <taxon>Bacilli</taxon>
        <taxon>Bacillales</taxon>
        <taxon>Bacillaceae</taxon>
        <taxon>Lysinibacillus</taxon>
    </lineage>
</organism>
<accession>A0ABR5JWE4</accession>
<dbReference type="EMBL" id="LGRV01000007">
    <property type="protein sequence ID" value="KOS66348.1"/>
    <property type="molecule type" value="Genomic_DNA"/>
</dbReference>
<evidence type="ECO:0000313" key="1">
    <source>
        <dbReference type="EMBL" id="KOS66348.1"/>
    </source>
</evidence>
<proteinExistence type="predicted"/>
<reference evidence="2" key="1">
    <citation type="submission" date="2015-07" db="EMBL/GenBank/DDBJ databases">
        <title>Fjat-14205 dsm 2895.</title>
        <authorList>
            <person name="Liu B."/>
            <person name="Wang J."/>
            <person name="Zhu Y."/>
            <person name="Liu G."/>
            <person name="Chen Q."/>
            <person name="Chen Z."/>
            <person name="Lan J."/>
            <person name="Che J."/>
            <person name="Ge C."/>
            <person name="Shi H."/>
            <person name="Pan Z."/>
            <person name="Liu X."/>
        </authorList>
    </citation>
    <scope>NUCLEOTIDE SEQUENCE [LARGE SCALE GENOMIC DNA]</scope>
    <source>
        <strain evidence="2">DSM 25560</strain>
    </source>
</reference>